<dbReference type="GeneID" id="24437116"/>
<dbReference type="KEGG" id="tet:TTHERM_000074429"/>
<accession>W7X504</accession>
<protein>
    <submittedName>
        <fullName evidence="2">Uncharacterized protein</fullName>
    </submittedName>
</protein>
<evidence type="ECO:0000313" key="2">
    <source>
        <dbReference type="EMBL" id="EWS74430.1"/>
    </source>
</evidence>
<organism evidence="2 3">
    <name type="scientific">Tetrahymena thermophila (strain SB210)</name>
    <dbReference type="NCBI Taxonomy" id="312017"/>
    <lineage>
        <taxon>Eukaryota</taxon>
        <taxon>Sar</taxon>
        <taxon>Alveolata</taxon>
        <taxon>Ciliophora</taxon>
        <taxon>Intramacronucleata</taxon>
        <taxon>Oligohymenophorea</taxon>
        <taxon>Hymenostomatida</taxon>
        <taxon>Tetrahymenina</taxon>
        <taxon>Tetrahymenidae</taxon>
        <taxon>Tetrahymena</taxon>
    </lineage>
</organism>
<gene>
    <name evidence="2" type="ORF">TTHERM_000074429</name>
</gene>
<reference evidence="3" key="1">
    <citation type="journal article" date="2006" name="PLoS Biol.">
        <title>Macronuclear genome sequence of the ciliate Tetrahymena thermophila, a model eukaryote.</title>
        <authorList>
            <person name="Eisen J.A."/>
            <person name="Coyne R.S."/>
            <person name="Wu M."/>
            <person name="Wu D."/>
            <person name="Thiagarajan M."/>
            <person name="Wortman J.R."/>
            <person name="Badger J.H."/>
            <person name="Ren Q."/>
            <person name="Amedeo P."/>
            <person name="Jones K.M."/>
            <person name="Tallon L.J."/>
            <person name="Delcher A.L."/>
            <person name="Salzberg S.L."/>
            <person name="Silva J.C."/>
            <person name="Haas B.J."/>
            <person name="Majoros W.H."/>
            <person name="Farzad M."/>
            <person name="Carlton J.M."/>
            <person name="Smith R.K. Jr."/>
            <person name="Garg J."/>
            <person name="Pearlman R.E."/>
            <person name="Karrer K.M."/>
            <person name="Sun L."/>
            <person name="Manning G."/>
            <person name="Elde N.C."/>
            <person name="Turkewitz A.P."/>
            <person name="Asai D.J."/>
            <person name="Wilkes D.E."/>
            <person name="Wang Y."/>
            <person name="Cai H."/>
            <person name="Collins K."/>
            <person name="Stewart B.A."/>
            <person name="Lee S.R."/>
            <person name="Wilamowska K."/>
            <person name="Weinberg Z."/>
            <person name="Ruzzo W.L."/>
            <person name="Wloga D."/>
            <person name="Gaertig J."/>
            <person name="Frankel J."/>
            <person name="Tsao C.-C."/>
            <person name="Gorovsky M.A."/>
            <person name="Keeling P.J."/>
            <person name="Waller R.F."/>
            <person name="Patron N.J."/>
            <person name="Cherry J.M."/>
            <person name="Stover N.A."/>
            <person name="Krieger C.J."/>
            <person name="del Toro C."/>
            <person name="Ryder H.F."/>
            <person name="Williamson S.C."/>
            <person name="Barbeau R.A."/>
            <person name="Hamilton E.P."/>
            <person name="Orias E."/>
        </authorList>
    </citation>
    <scope>NUCLEOTIDE SEQUENCE [LARGE SCALE GENOMIC DNA]</scope>
    <source>
        <strain evidence="3">SB210</strain>
    </source>
</reference>
<dbReference type="AlphaFoldDB" id="W7X504"/>
<dbReference type="Proteomes" id="UP000009168">
    <property type="component" value="Unassembled WGS sequence"/>
</dbReference>
<evidence type="ECO:0000256" key="1">
    <source>
        <dbReference type="SAM" id="MobiDB-lite"/>
    </source>
</evidence>
<name>W7X504_TETTS</name>
<dbReference type="EMBL" id="GG662704">
    <property type="protein sequence ID" value="EWS74430.1"/>
    <property type="molecule type" value="Genomic_DNA"/>
</dbReference>
<sequence length="227" mass="26920">MQTQEDQQQQDEINLFEKQSTNDSQLPQFSSKFIGFLKQNSLKNNSSNFKNQKVQVKETIEYNFNSESQNSSIENSLQKFNLTQNRKIRQQCDQSKTYSNQKKSQQNQSQIKSSLFKKQKFGDGKNFSIKDTNSIKLQEISREQKNQIKLTTSPENISIQLRYIKDKEILQKAKKVIFEQRRTKLLSLMKQLWKKIRLCKQKKKIVQDEINQFQINKRICSLLKNPL</sequence>
<dbReference type="RefSeq" id="XP_012653007.1">
    <property type="nucleotide sequence ID" value="XM_012797553.1"/>
</dbReference>
<feature type="compositionally biased region" description="Polar residues" evidence="1">
    <location>
        <begin position="17"/>
        <end position="26"/>
    </location>
</feature>
<dbReference type="InParanoid" id="W7X504"/>
<feature type="region of interest" description="Disordered" evidence="1">
    <location>
        <begin position="1"/>
        <end position="26"/>
    </location>
</feature>
<keyword evidence="3" id="KW-1185">Reference proteome</keyword>
<feature type="compositionally biased region" description="Low complexity" evidence="1">
    <location>
        <begin position="1"/>
        <end position="12"/>
    </location>
</feature>
<evidence type="ECO:0000313" key="3">
    <source>
        <dbReference type="Proteomes" id="UP000009168"/>
    </source>
</evidence>
<proteinExistence type="predicted"/>